<dbReference type="AlphaFoldDB" id="A0A0Y9PRY8"/>
<name>A0A0Y9PRY8_PLABE</name>
<proteinExistence type="predicted"/>
<evidence type="ECO:0000313" key="3">
    <source>
        <dbReference type="Proteomes" id="UP000069549"/>
    </source>
</evidence>
<evidence type="ECO:0000313" key="2">
    <source>
        <dbReference type="EMBL" id="CXH16331.1"/>
    </source>
</evidence>
<accession>A0A0Y9PRY8</accession>
<gene>
    <name evidence="2" type="ORF">PBK173_000520100</name>
</gene>
<reference evidence="2 3" key="1">
    <citation type="submission" date="2016-02" db="EMBL/GenBank/DDBJ databases">
        <authorList>
            <consortium name="Pathogen Informatics"/>
        </authorList>
    </citation>
    <scope>NUCLEOTIDE SEQUENCE [LARGE SCALE GENOMIC DNA]</scope>
    <source>
        <strain evidence="2 3">K173</strain>
    </source>
</reference>
<sequence length="211" mass="23349">NSQNSQNNQNSQNSQNNLNHAENSTNTLVTTTNVETNQENGNSRGIEGSRDGNSGDSSESSYQNRNGQDIHQTINNSNTYIIVDQNSDNETLFAEILVNRSPNNSINMEIVNITDTHSGNQNTRRGSRHLTAGGLSELIRNLINENNIISNVIDETILGNNGSNMDMLGRENNGEIEINHNIPILSNRNNNINRGGIRRNPDENLIFDGYT</sequence>
<feature type="region of interest" description="Disordered" evidence="1">
    <location>
        <begin position="34"/>
        <end position="65"/>
    </location>
</feature>
<organism evidence="2 3">
    <name type="scientific">Plasmodium berghei</name>
    <dbReference type="NCBI Taxonomy" id="5821"/>
    <lineage>
        <taxon>Eukaryota</taxon>
        <taxon>Sar</taxon>
        <taxon>Alveolata</taxon>
        <taxon>Apicomplexa</taxon>
        <taxon>Aconoidasida</taxon>
        <taxon>Haemosporida</taxon>
        <taxon>Plasmodiidae</taxon>
        <taxon>Plasmodium</taxon>
        <taxon>Plasmodium (Vinckeia)</taxon>
    </lineage>
</organism>
<evidence type="ECO:0000256" key="1">
    <source>
        <dbReference type="SAM" id="MobiDB-lite"/>
    </source>
</evidence>
<feature type="non-terminal residue" evidence="2">
    <location>
        <position position="211"/>
    </location>
</feature>
<protein>
    <submittedName>
        <fullName evidence="2">Uncharacterized protein</fullName>
    </submittedName>
</protein>
<feature type="non-terminal residue" evidence="2">
    <location>
        <position position="1"/>
    </location>
</feature>
<dbReference type="Proteomes" id="UP000069549">
    <property type="component" value="Unassembled WGS sequence"/>
</dbReference>
<dbReference type="EMBL" id="FFUQ01000319">
    <property type="protein sequence ID" value="CXH16331.1"/>
    <property type="molecule type" value="Genomic_DNA"/>
</dbReference>
<feature type="region of interest" description="Disordered" evidence="1">
    <location>
        <begin position="1"/>
        <end position="20"/>
    </location>
</feature>
<feature type="compositionally biased region" description="Polar residues" evidence="1">
    <location>
        <begin position="51"/>
        <end position="65"/>
    </location>
</feature>
<dbReference type="VEuPathDB" id="PlasmoDB:PBANKA_1448200"/>